<dbReference type="AlphaFoldDB" id="A0A495PTW3"/>
<keyword evidence="1" id="KW-0732">Signal</keyword>
<gene>
    <name evidence="3" type="ORF">BC962_1161</name>
</gene>
<reference evidence="3 4" key="1">
    <citation type="submission" date="2018-10" db="EMBL/GenBank/DDBJ databases">
        <title>Genomic Encyclopedia of Archaeal and Bacterial Type Strains, Phase II (KMG-II): from individual species to whole genera.</title>
        <authorList>
            <person name="Goeker M."/>
        </authorList>
    </citation>
    <scope>NUCLEOTIDE SEQUENCE [LARGE SCALE GENOMIC DNA]</scope>
    <source>
        <strain evidence="3 4">DSM 19839</strain>
    </source>
</reference>
<dbReference type="CDD" id="cd00146">
    <property type="entry name" value="PKD"/>
    <property type="match status" value="1"/>
</dbReference>
<dbReference type="InterPro" id="IPR013783">
    <property type="entry name" value="Ig-like_fold"/>
</dbReference>
<feature type="non-terminal residue" evidence="3">
    <location>
        <position position="467"/>
    </location>
</feature>
<organism evidence="3 4">
    <name type="scientific">Gillisia mitskevichiae</name>
    <dbReference type="NCBI Taxonomy" id="270921"/>
    <lineage>
        <taxon>Bacteria</taxon>
        <taxon>Pseudomonadati</taxon>
        <taxon>Bacteroidota</taxon>
        <taxon>Flavobacteriia</taxon>
        <taxon>Flavobacteriales</taxon>
        <taxon>Flavobacteriaceae</taxon>
        <taxon>Gillisia</taxon>
    </lineage>
</organism>
<feature type="chain" id="PRO_5019815959" description="PKD domain-containing protein" evidence="1">
    <location>
        <begin position="24"/>
        <end position="467"/>
    </location>
</feature>
<dbReference type="InterPro" id="IPR022409">
    <property type="entry name" value="PKD/Chitinase_dom"/>
</dbReference>
<dbReference type="Pfam" id="PF18911">
    <property type="entry name" value="PKD_4"/>
    <property type="match status" value="1"/>
</dbReference>
<dbReference type="PROSITE" id="PS50093">
    <property type="entry name" value="PKD"/>
    <property type="match status" value="1"/>
</dbReference>
<dbReference type="SMART" id="SM00089">
    <property type="entry name" value="PKD"/>
    <property type="match status" value="3"/>
</dbReference>
<dbReference type="SUPFAM" id="SSF49299">
    <property type="entry name" value="PKD domain"/>
    <property type="match status" value="1"/>
</dbReference>
<feature type="domain" description="PKD" evidence="2">
    <location>
        <begin position="185"/>
        <end position="249"/>
    </location>
</feature>
<dbReference type="OrthoDB" id="9765926at2"/>
<evidence type="ECO:0000256" key="1">
    <source>
        <dbReference type="SAM" id="SignalP"/>
    </source>
</evidence>
<dbReference type="Proteomes" id="UP000276282">
    <property type="component" value="Unassembled WGS sequence"/>
</dbReference>
<keyword evidence="4" id="KW-1185">Reference proteome</keyword>
<dbReference type="InterPro" id="IPR000601">
    <property type="entry name" value="PKD_dom"/>
</dbReference>
<evidence type="ECO:0000313" key="4">
    <source>
        <dbReference type="Proteomes" id="UP000276282"/>
    </source>
</evidence>
<sequence>MAWKTTLALLFTLFNLSIGFSQITPVENPMDVSDYKCVSSDFDDLSFYLGDSSGDPIDSCNSGENIVAYIWIKSVNNPSRYSLWAQYTLSITDIDGNTISKIYQGCQYEKKLIPSNGQFQISDEIDWECGSTVNISGFYLAWRERATQNCGPTDPKCVRLGNQSRVETPVIANFNYTQECDSYIVNFENLTTGGKGIVEYSWSFVGGNPSTSFIKDPLSIDFTQPGNYSVTLTSSDEVGSNSYSETISIFQPIDSKITGNQELTCTTSEITLDASSSAVNGTASYLWSNGEETATIKVTEPGNYSVIVTDNSNGCSDKASITVEQNTTTANAVITGNQELTCTTTSVTLDASSSTADGEFTYLWSNGSTDSSILVSDAGDYSVTITGENGCSDKASVTVEQNTTTANAVITGNQELTCTTTSVTLDASSSTADGEFTYLWSNGSTDSSILVSDAGDYSVTITGENGC</sequence>
<dbReference type="Gene3D" id="2.60.40.10">
    <property type="entry name" value="Immunoglobulins"/>
    <property type="match status" value="2"/>
</dbReference>
<evidence type="ECO:0000259" key="2">
    <source>
        <dbReference type="PROSITE" id="PS50093"/>
    </source>
</evidence>
<feature type="signal peptide" evidence="1">
    <location>
        <begin position="1"/>
        <end position="23"/>
    </location>
</feature>
<name>A0A495PTW3_9FLAO</name>
<dbReference type="EMBL" id="RBLG01000002">
    <property type="protein sequence ID" value="RKS52918.1"/>
    <property type="molecule type" value="Genomic_DNA"/>
</dbReference>
<accession>A0A495PTW3</accession>
<evidence type="ECO:0000313" key="3">
    <source>
        <dbReference type="EMBL" id="RKS52918.1"/>
    </source>
</evidence>
<proteinExistence type="predicted"/>
<comment type="caution">
    <text evidence="3">The sequence shown here is derived from an EMBL/GenBank/DDBJ whole genome shotgun (WGS) entry which is preliminary data.</text>
</comment>
<protein>
    <recommendedName>
        <fullName evidence="2">PKD domain-containing protein</fullName>
    </recommendedName>
</protein>
<dbReference type="RefSeq" id="WP_147405627.1">
    <property type="nucleotide sequence ID" value="NZ_RBLG01000002.1"/>
</dbReference>
<dbReference type="InterPro" id="IPR035986">
    <property type="entry name" value="PKD_dom_sf"/>
</dbReference>